<protein>
    <recommendedName>
        <fullName evidence="2">DRTGG domain-containing protein</fullName>
    </recommendedName>
</protein>
<dbReference type="AlphaFoldDB" id="A0AAD3CH77"/>
<feature type="domain" description="DRTGG" evidence="2">
    <location>
        <begin position="264"/>
        <end position="387"/>
    </location>
</feature>
<keyword evidence="1" id="KW-0315">Glutamine amidotransferase</keyword>
<dbReference type="PANTHER" id="PTHR21343">
    <property type="entry name" value="DETHIOBIOTIN SYNTHETASE"/>
    <property type="match status" value="1"/>
</dbReference>
<dbReference type="Pfam" id="PF13500">
    <property type="entry name" value="AAA_26"/>
    <property type="match status" value="1"/>
</dbReference>
<dbReference type="CDD" id="cd03109">
    <property type="entry name" value="DTBS"/>
    <property type="match status" value="1"/>
</dbReference>
<dbReference type="EMBL" id="BLLK01000022">
    <property type="protein sequence ID" value="GFH46042.1"/>
    <property type="molecule type" value="Genomic_DNA"/>
</dbReference>
<accession>A0AAD3CH77</accession>
<dbReference type="PANTHER" id="PTHR21343:SF8">
    <property type="entry name" value="DRTGG DOMAIN-CONTAINING PROTEIN"/>
    <property type="match status" value="1"/>
</dbReference>
<dbReference type="Proteomes" id="UP001054902">
    <property type="component" value="Unassembled WGS sequence"/>
</dbReference>
<proteinExistence type="predicted"/>
<gene>
    <name evidence="3" type="ORF">CTEN210_02516</name>
</gene>
<dbReference type="InterPro" id="IPR027417">
    <property type="entry name" value="P-loop_NTPase"/>
</dbReference>
<comment type="caution">
    <text evidence="3">The sequence shown here is derived from an EMBL/GenBank/DDBJ whole genome shotgun (WGS) entry which is preliminary data.</text>
</comment>
<reference evidence="3 4" key="1">
    <citation type="journal article" date="2021" name="Sci. Rep.">
        <title>The genome of the diatom Chaetoceros tenuissimus carries an ancient integrated fragment of an extant virus.</title>
        <authorList>
            <person name="Hongo Y."/>
            <person name="Kimura K."/>
            <person name="Takaki Y."/>
            <person name="Yoshida Y."/>
            <person name="Baba S."/>
            <person name="Kobayashi G."/>
            <person name="Nagasaki K."/>
            <person name="Hano T."/>
            <person name="Tomaru Y."/>
        </authorList>
    </citation>
    <scope>NUCLEOTIDE SEQUENCE [LARGE SCALE GENOMIC DNA]</scope>
    <source>
        <strain evidence="3 4">NIES-3715</strain>
    </source>
</reference>
<dbReference type="InterPro" id="IPR010766">
    <property type="entry name" value="DRTGG"/>
</dbReference>
<dbReference type="SUPFAM" id="SSF52540">
    <property type="entry name" value="P-loop containing nucleoside triphosphate hydrolases"/>
    <property type="match status" value="1"/>
</dbReference>
<dbReference type="Gene3D" id="3.40.1390.20">
    <property type="entry name" value="HprK N-terminal domain-like"/>
    <property type="match status" value="1"/>
</dbReference>
<evidence type="ECO:0000313" key="4">
    <source>
        <dbReference type="Proteomes" id="UP001054902"/>
    </source>
</evidence>
<evidence type="ECO:0000256" key="1">
    <source>
        <dbReference type="ARBA" id="ARBA00022962"/>
    </source>
</evidence>
<dbReference type="InterPro" id="IPR028979">
    <property type="entry name" value="Ser_kin/Pase_Hpr-like_N_sf"/>
</dbReference>
<evidence type="ECO:0000259" key="2">
    <source>
        <dbReference type="Pfam" id="PF07085"/>
    </source>
</evidence>
<dbReference type="SUPFAM" id="SSF75138">
    <property type="entry name" value="HprK N-terminal domain-like"/>
    <property type="match status" value="1"/>
</dbReference>
<dbReference type="Gene3D" id="3.40.50.300">
    <property type="entry name" value="P-loop containing nucleotide triphosphate hydrolases"/>
    <property type="match status" value="1"/>
</dbReference>
<dbReference type="Pfam" id="PF07085">
    <property type="entry name" value="DRTGG"/>
    <property type="match status" value="1"/>
</dbReference>
<evidence type="ECO:0000313" key="3">
    <source>
        <dbReference type="EMBL" id="GFH46042.1"/>
    </source>
</evidence>
<organism evidence="3 4">
    <name type="scientific">Chaetoceros tenuissimus</name>
    <dbReference type="NCBI Taxonomy" id="426638"/>
    <lineage>
        <taxon>Eukaryota</taxon>
        <taxon>Sar</taxon>
        <taxon>Stramenopiles</taxon>
        <taxon>Ochrophyta</taxon>
        <taxon>Bacillariophyta</taxon>
        <taxon>Coscinodiscophyceae</taxon>
        <taxon>Chaetocerotophycidae</taxon>
        <taxon>Chaetocerotales</taxon>
        <taxon>Chaetocerotaceae</taxon>
        <taxon>Chaetoceros</taxon>
    </lineage>
</organism>
<name>A0AAD3CH77_9STRA</name>
<keyword evidence="4" id="KW-1185">Reference proteome</keyword>
<sequence>MYSINQTRNTFLSQMRTRRQMGLQSFVRAQSTDAQPKKRPIYVAATEQHVGKTTTCLALISGLKKRFPHSIGYMKPVGQQHVPVHSKTLGKEIRVDKDVTLIREHFHLEHLDYQHMSPVLIPKGYTKDYIDGKVPLDEQLNKIVNAYEAIDEANEVVLCEGTGHCGVGSIVEASNAKVASMIGGDMVLIANGGLGKCFDQLELNHALCQKHNVNVAGVIINKVMTSKYEQTKDYMTRALERWNVPLLGVIPDWPYLGHPCIADLERILDGKLLTGEKYRFRHFTVPDITLVTTSLTRFLINLRTKESRTLYLCHATREDIVLGFLAEYNRRRRVGGDPFEAALVICGQQDRYEISKELEDMIRVQEEEVPILYSPHTTHHTMELIHRFTPKLNVSDKGRVVNAIKHYEKYIDYDLLLSRTGNILESEIN</sequence>